<organism evidence="11 12">
    <name type="scientific">Orchesella dallaii</name>
    <dbReference type="NCBI Taxonomy" id="48710"/>
    <lineage>
        <taxon>Eukaryota</taxon>
        <taxon>Metazoa</taxon>
        <taxon>Ecdysozoa</taxon>
        <taxon>Arthropoda</taxon>
        <taxon>Hexapoda</taxon>
        <taxon>Collembola</taxon>
        <taxon>Entomobryomorpha</taxon>
        <taxon>Entomobryoidea</taxon>
        <taxon>Orchesellidae</taxon>
        <taxon>Orchesellinae</taxon>
        <taxon>Orchesella</taxon>
    </lineage>
</organism>
<keyword evidence="5" id="KW-0963">Cytoplasm</keyword>
<dbReference type="SMART" id="SM00239">
    <property type="entry name" value="C2"/>
    <property type="match status" value="2"/>
</dbReference>
<proteinExistence type="inferred from homology"/>
<reference evidence="11 12" key="1">
    <citation type="submission" date="2024-08" db="EMBL/GenBank/DDBJ databases">
        <authorList>
            <person name="Cucini C."/>
            <person name="Frati F."/>
        </authorList>
    </citation>
    <scope>NUCLEOTIDE SEQUENCE [LARGE SCALE GENOMIC DNA]</scope>
</reference>
<comment type="similarity">
    <text evidence="3">Belongs to the unc-13 family.</text>
</comment>
<dbReference type="InterPro" id="IPR052095">
    <property type="entry name" value="UNC-13_domain"/>
</dbReference>
<dbReference type="EMBL" id="CAXLJM020000011">
    <property type="protein sequence ID" value="CAL8076252.1"/>
    <property type="molecule type" value="Genomic_DNA"/>
</dbReference>
<evidence type="ECO:0000256" key="2">
    <source>
        <dbReference type="ARBA" id="ARBA00004603"/>
    </source>
</evidence>
<evidence type="ECO:0000256" key="6">
    <source>
        <dbReference type="ARBA" id="ARBA00022753"/>
    </source>
</evidence>
<dbReference type="Gene3D" id="1.10.357.50">
    <property type="match status" value="1"/>
</dbReference>
<name>A0ABP1PSX7_9HEXA</name>
<dbReference type="InterPro" id="IPR000008">
    <property type="entry name" value="C2_dom"/>
</dbReference>
<dbReference type="PROSITE" id="PS50004">
    <property type="entry name" value="C2"/>
    <property type="match status" value="2"/>
</dbReference>
<evidence type="ECO:0000256" key="3">
    <source>
        <dbReference type="ARBA" id="ARBA00005823"/>
    </source>
</evidence>
<comment type="caution">
    <text evidence="11">The sequence shown here is derived from an EMBL/GenBank/DDBJ whole genome shotgun (WGS) entry which is preliminary data.</text>
</comment>
<dbReference type="Proteomes" id="UP001642540">
    <property type="component" value="Unassembled WGS sequence"/>
</dbReference>
<keyword evidence="7" id="KW-0175">Coiled coil</keyword>
<dbReference type="InterPro" id="IPR035892">
    <property type="entry name" value="C2_domain_sf"/>
</dbReference>
<accession>A0ABP1PSX7</accession>
<dbReference type="SUPFAM" id="SSF49562">
    <property type="entry name" value="C2 domain (Calcium/lipid-binding domain, CaLB)"/>
    <property type="match status" value="2"/>
</dbReference>
<evidence type="ECO:0000259" key="10">
    <source>
        <dbReference type="PROSITE" id="PS51259"/>
    </source>
</evidence>
<feature type="domain" description="MHD1" evidence="9">
    <location>
        <begin position="561"/>
        <end position="685"/>
    </location>
</feature>
<dbReference type="PANTHER" id="PTHR45999">
    <property type="entry name" value="UNC-13-4A, ISOFORM B"/>
    <property type="match status" value="1"/>
</dbReference>
<dbReference type="Gene3D" id="2.60.40.150">
    <property type="entry name" value="C2 domain"/>
    <property type="match status" value="2"/>
</dbReference>
<evidence type="ECO:0000256" key="7">
    <source>
        <dbReference type="SAM" id="Coils"/>
    </source>
</evidence>
<keyword evidence="6" id="KW-0967">Endosome</keyword>
<evidence type="ECO:0000313" key="12">
    <source>
        <dbReference type="Proteomes" id="UP001642540"/>
    </source>
</evidence>
<feature type="coiled-coil region" evidence="7">
    <location>
        <begin position="448"/>
        <end position="475"/>
    </location>
</feature>
<evidence type="ECO:0000259" key="8">
    <source>
        <dbReference type="PROSITE" id="PS50004"/>
    </source>
</evidence>
<dbReference type="Pfam" id="PF00168">
    <property type="entry name" value="C2"/>
    <property type="match status" value="2"/>
</dbReference>
<dbReference type="PROSITE" id="PS51259">
    <property type="entry name" value="MHD2"/>
    <property type="match status" value="1"/>
</dbReference>
<evidence type="ECO:0000313" key="11">
    <source>
        <dbReference type="EMBL" id="CAL8076252.1"/>
    </source>
</evidence>
<dbReference type="PROSITE" id="PS51258">
    <property type="entry name" value="MHD1"/>
    <property type="match status" value="1"/>
</dbReference>
<evidence type="ECO:0000256" key="4">
    <source>
        <dbReference type="ARBA" id="ARBA00022483"/>
    </source>
</evidence>
<evidence type="ECO:0000259" key="9">
    <source>
        <dbReference type="PROSITE" id="PS51258"/>
    </source>
</evidence>
<dbReference type="InterPro" id="IPR014772">
    <property type="entry name" value="Munc13_dom-2"/>
</dbReference>
<keyword evidence="4" id="KW-0268">Exocytosis</keyword>
<feature type="domain" description="MHD2" evidence="10">
    <location>
        <begin position="796"/>
        <end position="906"/>
    </location>
</feature>
<evidence type="ECO:0000256" key="5">
    <source>
        <dbReference type="ARBA" id="ARBA00022490"/>
    </source>
</evidence>
<sequence>MLKFSKTEDKSYRALMEHTVSILYGTNVDELYCDTLVTLINHKGFRNDRSTVNELITHLQKVFLVSNDKHAKVLAKVESSEVHPLALNVEVVAAEGLKKKNQNGLSNPICTLYISSDRKENTSVKFETLNPVWQECFTLPVCDIEKDVLRVELWNYTGTDTKRTKEIKSNRGLKIFTKDITKSSNGKGAHDFLGCLKLPLMQIPSDGINQWYFLEGKNVSSKKKRGKIHLRLGHGLARERKNMNSYQYILHLMVLYEITCEQNIEPCKWDGVFSNELSRSILKIMEFQGGLTKTNKDISLWIILTQIHCMQFTLNSERFSVLLKEILYPLNIPHLETDEALQFWQATETLVENFIVFFRNSYQYQNSSGSHFDDTKSHVQNMLRTLGLVNSYLISTASAEQNLKHKFPSLNFIVDNMKTAISHCSNKFFNYIAPFNINTQESQVKPMINVLEVLIADLENTIVMYQEDFKELLNVDYFGIQYLCAEIVAPVVAQAFSNPKVLNLKEDTDISHFWKLRKHSEASLPGSKKLGLFTRFEYRKRSDASMCNYEHNQEEDDAYTTLLFKLYIKLMQFSSLSSNVSNAADKFCIRGNFHTWFHNKIIVRWLEIAQFKAMNCIKIAVSQDNLKPLDEFARITSSAVDTAGILQRIEIWNQLSWPEVEASALVSAKIIDDIWGCAVYYSDLIWEHVEQKNNDIRSRFEISDELCFAINNIEKVAEETKFITQSVINEWETGKIECKPGNKVEDKLKLSLESVMENGHENIKSRLNEILEFVGLKMQPGLQILIMEAEKLECENNFTNELENYIEKSLRKLSKALAKSTFDQLFSIIWENVLAAVLSSIINNIENKMHPDAFQRLQNIFADLINVFYSGSPHDIVEVSNSDNVKEIKTLLEINGTSTSQLILKYMRQRHIIQTQLQNAGLSDSACLAVRPYYCEDIQTLKIELLNGRKLKPRDEKGLRDPYVKIIVMTEQQENPLPVLKSKVIRKTLYPLFDDVFSVPLKLSVKEIFNQGVIMFTVKDRALLGCDCYMGDCFVTLETIPHRNSEIEFKDLTQEILPITLPLNEMLNSQIFEAIENRDWDKQALEFTRRERKKLA</sequence>
<evidence type="ECO:0008006" key="13">
    <source>
        <dbReference type="Google" id="ProtNLM"/>
    </source>
</evidence>
<keyword evidence="12" id="KW-1185">Reference proteome</keyword>
<dbReference type="InterPro" id="IPR014770">
    <property type="entry name" value="Munc13_1"/>
</dbReference>
<feature type="domain" description="C2" evidence="8">
    <location>
        <begin position="924"/>
        <end position="1051"/>
    </location>
</feature>
<gene>
    <name evidence="11" type="ORF">ODALV1_LOCUS3409</name>
</gene>
<protein>
    <recommendedName>
        <fullName evidence="13">BAI1-associated protein 3</fullName>
    </recommendedName>
</protein>
<comment type="subcellular location">
    <subcellularLocation>
        <location evidence="1">Cytoplasm</location>
    </subcellularLocation>
    <subcellularLocation>
        <location evidence="2">Late endosome</location>
    </subcellularLocation>
</comment>
<evidence type="ECO:0000256" key="1">
    <source>
        <dbReference type="ARBA" id="ARBA00004496"/>
    </source>
</evidence>
<dbReference type="PANTHER" id="PTHR45999:SF4">
    <property type="entry name" value="UNC-13-4A, ISOFORM B"/>
    <property type="match status" value="1"/>
</dbReference>
<feature type="domain" description="C2" evidence="8">
    <location>
        <begin position="68"/>
        <end position="212"/>
    </location>
</feature>